<name>A0ABX0KTX5_9NEIS</name>
<keyword evidence="3" id="KW-1185">Reference proteome</keyword>
<evidence type="ECO:0000313" key="3">
    <source>
        <dbReference type="Proteomes" id="UP000712570"/>
    </source>
</evidence>
<dbReference type="RefSeq" id="WP_166827494.1">
    <property type="nucleotide sequence ID" value="NZ_JAAOLX010000007.1"/>
</dbReference>
<dbReference type="Proteomes" id="UP000712570">
    <property type="component" value="Unassembled WGS sequence"/>
</dbReference>
<dbReference type="EMBL" id="JAAOLX010000007">
    <property type="protein sequence ID" value="NHQ87306.1"/>
    <property type="molecule type" value="Genomic_DNA"/>
</dbReference>
<feature type="domain" description="TnsA endonuclease N-terminal" evidence="1">
    <location>
        <begin position="45"/>
        <end position="120"/>
    </location>
</feature>
<dbReference type="Pfam" id="PF08722">
    <property type="entry name" value="Tn7_TnsA-like_N"/>
    <property type="match status" value="1"/>
</dbReference>
<dbReference type="Gene3D" id="3.40.1350.10">
    <property type="match status" value="1"/>
</dbReference>
<accession>A0ABX0KTX5</accession>
<reference evidence="2 3" key="1">
    <citation type="submission" date="2020-03" db="EMBL/GenBank/DDBJ databases">
        <title>Draft genome sequence of environmentally isolated violet-colored cultures.</title>
        <authorList>
            <person name="Wilson H.S."/>
        </authorList>
    </citation>
    <scope>NUCLEOTIDE SEQUENCE [LARGE SCALE GENOMIC DNA]</scope>
    <source>
        <strain evidence="2 3">HSC-16F04</strain>
    </source>
</reference>
<organism evidence="2 3">
    <name type="scientific">Iodobacter violaceini</name>
    <dbReference type="NCBI Taxonomy" id="3044271"/>
    <lineage>
        <taxon>Bacteria</taxon>
        <taxon>Pseudomonadati</taxon>
        <taxon>Pseudomonadota</taxon>
        <taxon>Betaproteobacteria</taxon>
        <taxon>Neisseriales</taxon>
        <taxon>Chitinibacteraceae</taxon>
        <taxon>Iodobacter</taxon>
    </lineage>
</organism>
<dbReference type="InterPro" id="IPR011856">
    <property type="entry name" value="tRNA_endonuc-like_dom_sf"/>
</dbReference>
<dbReference type="InterPro" id="IPR014833">
    <property type="entry name" value="TnsA_N"/>
</dbReference>
<protein>
    <recommendedName>
        <fullName evidence="1">TnsA endonuclease N-terminal domain-containing protein</fullName>
    </recommendedName>
</protein>
<proteinExistence type="predicted"/>
<evidence type="ECO:0000259" key="1">
    <source>
        <dbReference type="Pfam" id="PF08722"/>
    </source>
</evidence>
<comment type="caution">
    <text evidence="2">The sequence shown here is derived from an EMBL/GenBank/DDBJ whole genome shotgun (WGS) entry which is preliminary data.</text>
</comment>
<evidence type="ECO:0000313" key="2">
    <source>
        <dbReference type="EMBL" id="NHQ87306.1"/>
    </source>
</evidence>
<gene>
    <name evidence="2" type="ORF">HA050_14410</name>
</gene>
<sequence length="212" mass="24562">MRVRKVVTRRGRRFRGYFASSKMGDTVHWESLLEKDALLLLELSPGVAAYQEQPEVIEYFDGEQFREYIPDLKVVLLDGTIRYIEVKPFDQLARPSIRKKYEAIALHFQSIQSPYRIVTEVEIRREPLFSNLQLLAYAHAHPWHEQPTDFDLRMAFQGQTKLPLSAVQQFWNLGALYRMIATGRLSCNLELPLDGFSSIGLPEGGRDETIYL</sequence>